<dbReference type="Proteomes" id="UP000009138">
    <property type="component" value="Unassembled WGS sequence"/>
</dbReference>
<evidence type="ECO:0000313" key="2">
    <source>
        <dbReference type="EMBL" id="EIE88207.1"/>
    </source>
</evidence>
<dbReference type="GeneID" id="93619883"/>
<evidence type="ECO:0000313" key="3">
    <source>
        <dbReference type="Proteomes" id="UP000009138"/>
    </source>
</evidence>
<proteinExistence type="predicted"/>
<dbReference type="EMBL" id="CH476742">
    <property type="protein sequence ID" value="EIE88207.1"/>
    <property type="molecule type" value="Genomic_DNA"/>
</dbReference>
<keyword evidence="1" id="KW-0732">Signal</keyword>
<gene>
    <name evidence="2" type="ORF">RO3G_12918</name>
</gene>
<dbReference type="VEuPathDB" id="FungiDB:RO3G_12918"/>
<dbReference type="AlphaFoldDB" id="I1CIC7"/>
<evidence type="ECO:0000256" key="1">
    <source>
        <dbReference type="SAM" id="SignalP"/>
    </source>
</evidence>
<keyword evidence="3" id="KW-1185">Reference proteome</keyword>
<organism evidence="2 3">
    <name type="scientific">Rhizopus delemar (strain RA 99-880 / ATCC MYA-4621 / FGSC 9543 / NRRL 43880)</name>
    <name type="common">Mucormycosis agent</name>
    <name type="synonym">Rhizopus arrhizus var. delemar</name>
    <dbReference type="NCBI Taxonomy" id="246409"/>
    <lineage>
        <taxon>Eukaryota</taxon>
        <taxon>Fungi</taxon>
        <taxon>Fungi incertae sedis</taxon>
        <taxon>Mucoromycota</taxon>
        <taxon>Mucoromycotina</taxon>
        <taxon>Mucoromycetes</taxon>
        <taxon>Mucorales</taxon>
        <taxon>Mucorineae</taxon>
        <taxon>Rhizopodaceae</taxon>
        <taxon>Rhizopus</taxon>
    </lineage>
</organism>
<feature type="signal peptide" evidence="1">
    <location>
        <begin position="1"/>
        <end position="20"/>
    </location>
</feature>
<dbReference type="RefSeq" id="XP_067523603.1">
    <property type="nucleotide sequence ID" value="XM_067667502.1"/>
</dbReference>
<feature type="chain" id="PRO_5003637941" evidence="1">
    <location>
        <begin position="21"/>
        <end position="60"/>
    </location>
</feature>
<name>I1CIC7_RHIO9</name>
<reference evidence="2 3" key="1">
    <citation type="journal article" date="2009" name="PLoS Genet.">
        <title>Genomic analysis of the basal lineage fungus Rhizopus oryzae reveals a whole-genome duplication.</title>
        <authorList>
            <person name="Ma L.-J."/>
            <person name="Ibrahim A.S."/>
            <person name="Skory C."/>
            <person name="Grabherr M.G."/>
            <person name="Burger G."/>
            <person name="Butler M."/>
            <person name="Elias M."/>
            <person name="Idnurm A."/>
            <person name="Lang B.F."/>
            <person name="Sone T."/>
            <person name="Abe A."/>
            <person name="Calvo S.E."/>
            <person name="Corrochano L.M."/>
            <person name="Engels R."/>
            <person name="Fu J."/>
            <person name="Hansberg W."/>
            <person name="Kim J.-M."/>
            <person name="Kodira C.D."/>
            <person name="Koehrsen M.J."/>
            <person name="Liu B."/>
            <person name="Miranda-Saavedra D."/>
            <person name="O'Leary S."/>
            <person name="Ortiz-Castellanos L."/>
            <person name="Poulter R."/>
            <person name="Rodriguez-Romero J."/>
            <person name="Ruiz-Herrera J."/>
            <person name="Shen Y.-Q."/>
            <person name="Zeng Q."/>
            <person name="Galagan J."/>
            <person name="Birren B.W."/>
            <person name="Cuomo C.A."/>
            <person name="Wickes B.L."/>
        </authorList>
    </citation>
    <scope>NUCLEOTIDE SEQUENCE [LARGE SCALE GENOMIC DNA]</scope>
    <source>
        <strain evidence="3">RA 99-880 / ATCC MYA-4621 / FGSC 9543 / NRRL 43880</strain>
    </source>
</reference>
<protein>
    <submittedName>
        <fullName evidence="2">Uncharacterized protein</fullName>
    </submittedName>
</protein>
<dbReference type="InParanoid" id="I1CIC7"/>
<accession>I1CIC7</accession>
<sequence length="60" mass="6588">MSSGLHQCLIKLSLFFGAFTANDHLVARALTASFLNASWTMTVSYVVPSRMMNISSDHLP</sequence>